<name>A0A2S1L8Q2_9FLAO</name>
<accession>A0A2S1L8Q2</accession>
<dbReference type="KEGG" id="ffa:FFWV33_00520"/>
<dbReference type="InterPro" id="IPR003594">
    <property type="entry name" value="HATPase_dom"/>
</dbReference>
<feature type="transmembrane region" description="Helical" evidence="7">
    <location>
        <begin position="150"/>
        <end position="175"/>
    </location>
</feature>
<dbReference type="PANTHER" id="PTHR45453:SF1">
    <property type="entry name" value="PHOSPHATE REGULON SENSOR PROTEIN PHOR"/>
    <property type="match status" value="1"/>
</dbReference>
<evidence type="ECO:0000256" key="5">
    <source>
        <dbReference type="ARBA" id="ARBA00022777"/>
    </source>
</evidence>
<dbReference type="PROSITE" id="PS50109">
    <property type="entry name" value="HIS_KIN"/>
    <property type="match status" value="1"/>
</dbReference>
<keyword evidence="4" id="KW-0808">Transferase</keyword>
<evidence type="ECO:0000256" key="6">
    <source>
        <dbReference type="ARBA" id="ARBA00023012"/>
    </source>
</evidence>
<dbReference type="EC" id="2.7.13.3" evidence="2"/>
<dbReference type="GO" id="GO:0000155">
    <property type="term" value="F:phosphorelay sensor kinase activity"/>
    <property type="evidence" value="ECO:0007669"/>
    <property type="project" value="InterPro"/>
</dbReference>
<dbReference type="GO" id="GO:0004721">
    <property type="term" value="F:phosphoprotein phosphatase activity"/>
    <property type="evidence" value="ECO:0007669"/>
    <property type="project" value="TreeGrafter"/>
</dbReference>
<feature type="transmembrane region" description="Helical" evidence="7">
    <location>
        <begin position="12"/>
        <end position="30"/>
    </location>
</feature>
<dbReference type="PANTHER" id="PTHR45453">
    <property type="entry name" value="PHOSPHATE REGULON SENSOR PROTEIN PHOR"/>
    <property type="match status" value="1"/>
</dbReference>
<gene>
    <name evidence="9" type="ORF">FFWV33_00520</name>
</gene>
<keyword evidence="6" id="KW-0902">Two-component regulatory system</keyword>
<organism evidence="9 10">
    <name type="scientific">Flavobacterium faecale</name>
    <dbReference type="NCBI Taxonomy" id="1355330"/>
    <lineage>
        <taxon>Bacteria</taxon>
        <taxon>Pseudomonadati</taxon>
        <taxon>Bacteroidota</taxon>
        <taxon>Flavobacteriia</taxon>
        <taxon>Flavobacteriales</taxon>
        <taxon>Flavobacteriaceae</taxon>
        <taxon>Flavobacterium</taxon>
    </lineage>
</organism>
<protein>
    <recommendedName>
        <fullName evidence="2">histidine kinase</fullName>
        <ecNumber evidence="2">2.7.13.3</ecNumber>
    </recommendedName>
</protein>
<dbReference type="EMBL" id="CP020918">
    <property type="protein sequence ID" value="AWG20107.1"/>
    <property type="molecule type" value="Genomic_DNA"/>
</dbReference>
<dbReference type="GO" id="GO:0016036">
    <property type="term" value="P:cellular response to phosphate starvation"/>
    <property type="evidence" value="ECO:0007669"/>
    <property type="project" value="TreeGrafter"/>
</dbReference>
<keyword evidence="7" id="KW-1133">Transmembrane helix</keyword>
<evidence type="ECO:0000256" key="4">
    <source>
        <dbReference type="ARBA" id="ARBA00022679"/>
    </source>
</evidence>
<dbReference type="Proteomes" id="UP000244527">
    <property type="component" value="Chromosome"/>
</dbReference>
<evidence type="ECO:0000313" key="9">
    <source>
        <dbReference type="EMBL" id="AWG20107.1"/>
    </source>
</evidence>
<keyword evidence="7" id="KW-0812">Transmembrane</keyword>
<evidence type="ECO:0000259" key="8">
    <source>
        <dbReference type="PROSITE" id="PS50109"/>
    </source>
</evidence>
<reference evidence="9 10" key="1">
    <citation type="submission" date="2017-04" db="EMBL/GenBank/DDBJ databases">
        <title>Compelte genome sequence of WV33.</title>
        <authorList>
            <person name="Lee P.C."/>
        </authorList>
    </citation>
    <scope>NUCLEOTIDE SEQUENCE [LARGE SCALE GENOMIC DNA]</scope>
    <source>
        <strain evidence="9 10">WV33</strain>
    </source>
</reference>
<dbReference type="InterPro" id="IPR050351">
    <property type="entry name" value="BphY/WalK/GraS-like"/>
</dbReference>
<evidence type="ECO:0000256" key="3">
    <source>
        <dbReference type="ARBA" id="ARBA00022553"/>
    </source>
</evidence>
<evidence type="ECO:0000256" key="1">
    <source>
        <dbReference type="ARBA" id="ARBA00000085"/>
    </source>
</evidence>
<keyword evidence="3" id="KW-0597">Phosphoprotein</keyword>
<dbReference type="InterPro" id="IPR003661">
    <property type="entry name" value="HisK_dim/P_dom"/>
</dbReference>
<dbReference type="RefSeq" id="WP_108739076.1">
    <property type="nucleotide sequence ID" value="NZ_CP020918.1"/>
</dbReference>
<dbReference type="Pfam" id="PF00512">
    <property type="entry name" value="HisKA"/>
    <property type="match status" value="1"/>
</dbReference>
<dbReference type="InterPro" id="IPR036097">
    <property type="entry name" value="HisK_dim/P_sf"/>
</dbReference>
<keyword evidence="7" id="KW-0472">Membrane</keyword>
<dbReference type="SMART" id="SM00388">
    <property type="entry name" value="HisKA"/>
    <property type="match status" value="1"/>
</dbReference>
<dbReference type="Gene3D" id="3.30.565.10">
    <property type="entry name" value="Histidine kinase-like ATPase, C-terminal domain"/>
    <property type="match status" value="1"/>
</dbReference>
<dbReference type="SMART" id="SM00387">
    <property type="entry name" value="HATPase_c"/>
    <property type="match status" value="1"/>
</dbReference>
<keyword evidence="5" id="KW-0418">Kinase</keyword>
<dbReference type="PRINTS" id="PR00344">
    <property type="entry name" value="BCTRLSENSOR"/>
</dbReference>
<dbReference type="InterPro" id="IPR036890">
    <property type="entry name" value="HATPase_C_sf"/>
</dbReference>
<dbReference type="GO" id="GO:0005886">
    <property type="term" value="C:plasma membrane"/>
    <property type="evidence" value="ECO:0007669"/>
    <property type="project" value="TreeGrafter"/>
</dbReference>
<proteinExistence type="predicted"/>
<dbReference type="AlphaFoldDB" id="A0A2S1L8Q2"/>
<dbReference type="SUPFAM" id="SSF47384">
    <property type="entry name" value="Homodimeric domain of signal transducing histidine kinase"/>
    <property type="match status" value="1"/>
</dbReference>
<dbReference type="Gene3D" id="1.10.287.130">
    <property type="match status" value="1"/>
</dbReference>
<dbReference type="CDD" id="cd00082">
    <property type="entry name" value="HisKA"/>
    <property type="match status" value="1"/>
</dbReference>
<comment type="catalytic activity">
    <reaction evidence="1">
        <text>ATP + protein L-histidine = ADP + protein N-phospho-L-histidine.</text>
        <dbReference type="EC" id="2.7.13.3"/>
    </reaction>
</comment>
<sequence length="443" mass="51592">MKLKNKIALGSMFLRLLFLLVFWFTIPAIVKHVIYKNIEKTSLEKRDLFKKDINSKNVDNIDIQDFIERKDSDEIFANFTTLHSEFLQFYQSKSTTSTPDNFVDEDRILDHKTFTFRVLYHDFTYNKAHYILEIGKNIEEIDELITSLHYFLLLFMVVTLVLNHFAQTIFVNYLLKPFQKLIDTKISKENQPETFDFTTTNSSTTDFIALDEGLNSMMHRIQGQFKNEKQFIANVSHELLTPISILKNRFENLLNNPSLNDEAMDKVALSLKNLNNLKRIINNLLLLSRIENNQYSTFERLQLKSQIADITTDLEDQIEIKQITIINNLTHDYQFKGNKALIHILFYNIIINALKFTTPQDIIRLYDNMNDGIYSISIQDSGIGMTTEQTKNIFDRFIKINIDQEGQGLGLAIAASIANLHNIEIQVQSILHEGSTFTFLFRK</sequence>
<evidence type="ECO:0000256" key="7">
    <source>
        <dbReference type="SAM" id="Phobius"/>
    </source>
</evidence>
<dbReference type="Pfam" id="PF02518">
    <property type="entry name" value="HATPase_c"/>
    <property type="match status" value="1"/>
</dbReference>
<dbReference type="SUPFAM" id="SSF55874">
    <property type="entry name" value="ATPase domain of HSP90 chaperone/DNA topoisomerase II/histidine kinase"/>
    <property type="match status" value="1"/>
</dbReference>
<evidence type="ECO:0000313" key="10">
    <source>
        <dbReference type="Proteomes" id="UP000244527"/>
    </source>
</evidence>
<dbReference type="InterPro" id="IPR005467">
    <property type="entry name" value="His_kinase_dom"/>
</dbReference>
<evidence type="ECO:0000256" key="2">
    <source>
        <dbReference type="ARBA" id="ARBA00012438"/>
    </source>
</evidence>
<feature type="domain" description="Histidine kinase" evidence="8">
    <location>
        <begin position="234"/>
        <end position="443"/>
    </location>
</feature>
<dbReference type="OrthoDB" id="1522504at2"/>
<keyword evidence="10" id="KW-1185">Reference proteome</keyword>
<dbReference type="InterPro" id="IPR004358">
    <property type="entry name" value="Sig_transdc_His_kin-like_C"/>
</dbReference>